<protein>
    <recommendedName>
        <fullName evidence="3">NAD-dependent epimerase/dehydratase domain-containing protein</fullName>
    </recommendedName>
</protein>
<dbReference type="InterPro" id="IPR036291">
    <property type="entry name" value="NAD(P)-bd_dom_sf"/>
</dbReference>
<accession>A0A084ASK0</accession>
<proteinExistence type="inferred from homology"/>
<comment type="similarity">
    <text evidence="2">Belongs to the NAD(P)-dependent epimerase/dehydratase family. Dihydroflavonol-4-reductase subfamily.</text>
</comment>
<dbReference type="InterPro" id="IPR001509">
    <property type="entry name" value="Epimerase_deHydtase"/>
</dbReference>
<dbReference type="GO" id="GO:0016616">
    <property type="term" value="F:oxidoreductase activity, acting on the CH-OH group of donors, NAD or NADP as acceptor"/>
    <property type="evidence" value="ECO:0007669"/>
    <property type="project" value="TreeGrafter"/>
</dbReference>
<dbReference type="AlphaFoldDB" id="A0A084ASK0"/>
<keyword evidence="1" id="KW-0560">Oxidoreductase</keyword>
<dbReference type="Pfam" id="PF01370">
    <property type="entry name" value="Epimerase"/>
    <property type="match status" value="1"/>
</dbReference>
<gene>
    <name evidence="4" type="ORF">S7711_07031</name>
</gene>
<dbReference type="PANTHER" id="PTHR10366:SF562">
    <property type="entry name" value="ALDEHYDE REDUCTASE II (AFU_ORTHOLOGUE AFUA_1G11360)"/>
    <property type="match status" value="1"/>
</dbReference>
<dbReference type="OrthoDB" id="2735536at2759"/>
<dbReference type="PANTHER" id="PTHR10366">
    <property type="entry name" value="NAD DEPENDENT EPIMERASE/DEHYDRATASE"/>
    <property type="match status" value="1"/>
</dbReference>
<dbReference type="InterPro" id="IPR050425">
    <property type="entry name" value="NAD(P)_dehydrat-like"/>
</dbReference>
<evidence type="ECO:0000259" key="3">
    <source>
        <dbReference type="Pfam" id="PF01370"/>
    </source>
</evidence>
<evidence type="ECO:0000256" key="2">
    <source>
        <dbReference type="ARBA" id="ARBA00023445"/>
    </source>
</evidence>
<name>A0A084ASK0_STACB</name>
<dbReference type="SUPFAM" id="SSF51735">
    <property type="entry name" value="NAD(P)-binding Rossmann-fold domains"/>
    <property type="match status" value="1"/>
</dbReference>
<dbReference type="Gene3D" id="3.40.50.720">
    <property type="entry name" value="NAD(P)-binding Rossmann-like Domain"/>
    <property type="match status" value="1"/>
</dbReference>
<dbReference type="EMBL" id="KL648584">
    <property type="protein sequence ID" value="KEY68279.1"/>
    <property type="molecule type" value="Genomic_DNA"/>
</dbReference>
<evidence type="ECO:0000313" key="5">
    <source>
        <dbReference type="Proteomes" id="UP000028045"/>
    </source>
</evidence>
<evidence type="ECO:0000256" key="1">
    <source>
        <dbReference type="ARBA" id="ARBA00023002"/>
    </source>
</evidence>
<dbReference type="Proteomes" id="UP000028045">
    <property type="component" value="Unassembled WGS sequence"/>
</dbReference>
<keyword evidence="5" id="KW-1185">Reference proteome</keyword>
<dbReference type="HOGENOM" id="CLU_007383_9_2_1"/>
<feature type="domain" description="NAD-dependent epimerase/dehydratase" evidence="3">
    <location>
        <begin position="10"/>
        <end position="223"/>
    </location>
</feature>
<reference evidence="4 5" key="1">
    <citation type="journal article" date="2014" name="BMC Genomics">
        <title>Comparative genome sequencing reveals chemotype-specific gene clusters in the toxigenic black mold Stachybotrys.</title>
        <authorList>
            <person name="Semeiks J."/>
            <person name="Borek D."/>
            <person name="Otwinowski Z."/>
            <person name="Grishin N.V."/>
        </authorList>
    </citation>
    <scope>NUCLEOTIDE SEQUENCE [LARGE SCALE GENOMIC DNA]</scope>
    <source>
        <strain evidence="5">CBS 109288 / IBT 7711</strain>
    </source>
</reference>
<evidence type="ECO:0000313" key="4">
    <source>
        <dbReference type="EMBL" id="KEY68279.1"/>
    </source>
</evidence>
<organism evidence="4 5">
    <name type="scientific">Stachybotrys chartarum (strain CBS 109288 / IBT 7711)</name>
    <name type="common">Toxic black mold</name>
    <name type="synonym">Stilbospora chartarum</name>
    <dbReference type="NCBI Taxonomy" id="1280523"/>
    <lineage>
        <taxon>Eukaryota</taxon>
        <taxon>Fungi</taxon>
        <taxon>Dikarya</taxon>
        <taxon>Ascomycota</taxon>
        <taxon>Pezizomycotina</taxon>
        <taxon>Sordariomycetes</taxon>
        <taxon>Hypocreomycetidae</taxon>
        <taxon>Hypocreales</taxon>
        <taxon>Stachybotryaceae</taxon>
        <taxon>Stachybotrys</taxon>
    </lineage>
</organism>
<sequence length="363" mass="39239">MPVVPPNGLILVTGANGYIASVAIKVFLEEGYSVRGTVRSAAKHEWMLAHFGPKFSLAEVPDISADGAFTEAIKGVDGIAHMAADVSLSNDSSIVEKAVKAVVNVLEAAANEPSVKSVALTSSFGACAATEPGVPYKIDSNTWNDYALEQFRRPEGELSLQDRTKYIYGSAKVSAERGAHEWVKEHKPHYTFNSVVPNLNFGTVVAPAKLGMGSTGTMIPALARGIPFGPAMKPAPWAINTEDTALLHLAALTLDGVENERLFAFGFRFTWNEMVEVLLKHYASRTKVSTTFDHPPDLGDIANQRAEELLRRLGKPGFRGLEETVVANMEVAIEAESIENLPRTRFDDLMDMMTKKPAVPAAA</sequence>